<dbReference type="Proteomes" id="UP000481583">
    <property type="component" value="Unassembled WGS sequence"/>
</dbReference>
<proteinExistence type="predicted"/>
<name>A0A6G4U8K7_9ACTN</name>
<gene>
    <name evidence="2" type="ORF">G5C51_26850</name>
</gene>
<protein>
    <submittedName>
        <fullName evidence="2">DUF3515 domain-containing protein</fullName>
    </submittedName>
</protein>
<comment type="caution">
    <text evidence="2">The sequence shown here is derived from an EMBL/GenBank/DDBJ whole genome shotgun (WGS) entry which is preliminary data.</text>
</comment>
<dbReference type="AlphaFoldDB" id="A0A6G4U8K7"/>
<accession>A0A6G4U8K7</accession>
<evidence type="ECO:0000313" key="2">
    <source>
        <dbReference type="EMBL" id="NGN67511.1"/>
    </source>
</evidence>
<evidence type="ECO:0000256" key="1">
    <source>
        <dbReference type="SAM" id="SignalP"/>
    </source>
</evidence>
<organism evidence="2 3">
    <name type="scientific">Streptomyces coryli</name>
    <dbReference type="NCBI Taxonomy" id="1128680"/>
    <lineage>
        <taxon>Bacteria</taxon>
        <taxon>Bacillati</taxon>
        <taxon>Actinomycetota</taxon>
        <taxon>Actinomycetes</taxon>
        <taxon>Kitasatosporales</taxon>
        <taxon>Streptomycetaceae</taxon>
        <taxon>Streptomyces</taxon>
    </lineage>
</organism>
<keyword evidence="3" id="KW-1185">Reference proteome</keyword>
<feature type="signal peptide" evidence="1">
    <location>
        <begin position="1"/>
        <end position="28"/>
    </location>
</feature>
<reference evidence="2 3" key="1">
    <citation type="submission" date="2020-02" db="EMBL/GenBank/DDBJ databases">
        <title>Whole-genome analyses of novel actinobacteria.</title>
        <authorList>
            <person name="Sahin N."/>
        </authorList>
    </citation>
    <scope>NUCLEOTIDE SEQUENCE [LARGE SCALE GENOMIC DNA]</scope>
    <source>
        <strain evidence="2 3">A7024</strain>
    </source>
</reference>
<keyword evidence="1" id="KW-0732">Signal</keyword>
<feature type="chain" id="PRO_5038973061" evidence="1">
    <location>
        <begin position="29"/>
        <end position="170"/>
    </location>
</feature>
<dbReference type="InterPro" id="IPR021903">
    <property type="entry name" value="DUF3515"/>
</dbReference>
<sequence length="170" mass="17866">MFEPPYARPVKRYAPPVLLRTAAGLVLAAAAACSSSAEVEPPKPAGAAASACEALAEALPKSADGQQRRDAEPESDYTAAWGDPAIALRCGVPRPKVLTPGTAHYNPTAESVEVNGVQWLLEQQDDGYLFTALKRKAFVEVRVPSKYAPEVDPLTDLAGAVKKAVPKTGA</sequence>
<evidence type="ECO:0000313" key="3">
    <source>
        <dbReference type="Proteomes" id="UP000481583"/>
    </source>
</evidence>
<dbReference type="EMBL" id="JAAKZV010000146">
    <property type="protein sequence ID" value="NGN67511.1"/>
    <property type="molecule type" value="Genomic_DNA"/>
</dbReference>
<dbReference type="Pfam" id="PF12028">
    <property type="entry name" value="DUF3515"/>
    <property type="match status" value="1"/>
</dbReference>